<organism evidence="2 3">
    <name type="scientific">Noviherbaspirillum humi</name>
    <dbReference type="NCBI Taxonomy" id="1688639"/>
    <lineage>
        <taxon>Bacteria</taxon>
        <taxon>Pseudomonadati</taxon>
        <taxon>Pseudomonadota</taxon>
        <taxon>Betaproteobacteria</taxon>
        <taxon>Burkholderiales</taxon>
        <taxon>Oxalobacteraceae</taxon>
        <taxon>Noviherbaspirillum</taxon>
    </lineage>
</organism>
<gene>
    <name evidence="2" type="ORF">SAMN06265795_11856</name>
</gene>
<dbReference type="EMBL" id="FZOT01000018">
    <property type="protein sequence ID" value="SNT23611.1"/>
    <property type="molecule type" value="Genomic_DNA"/>
</dbReference>
<evidence type="ECO:0000313" key="2">
    <source>
        <dbReference type="EMBL" id="SNT23611.1"/>
    </source>
</evidence>
<keyword evidence="3" id="KW-1185">Reference proteome</keyword>
<proteinExistence type="predicted"/>
<sequence length="133" mass="13925">MTRCSTAFNDVPRIPLGESASGPVVPGMAPNSAMTAGSSPHPQSFAEEVAKIERDIQQLANQWDLHRGALPASLEAQRQELSRKISDLIIAGCMDAIGSKRLVGPIVANLSSLQAFLSKLPSLHGGSGPQPTA</sequence>
<name>A0A239KZG6_9BURK</name>
<protein>
    <submittedName>
        <fullName evidence="2">Uncharacterized protein</fullName>
    </submittedName>
</protein>
<dbReference type="RefSeq" id="WP_143131390.1">
    <property type="nucleotide sequence ID" value="NZ_FZOT01000018.1"/>
</dbReference>
<accession>A0A239KZG6</accession>
<dbReference type="Proteomes" id="UP000198284">
    <property type="component" value="Unassembled WGS sequence"/>
</dbReference>
<reference evidence="2 3" key="1">
    <citation type="submission" date="2017-06" db="EMBL/GenBank/DDBJ databases">
        <authorList>
            <person name="Kim H.J."/>
            <person name="Triplett B.A."/>
        </authorList>
    </citation>
    <scope>NUCLEOTIDE SEQUENCE [LARGE SCALE GENOMIC DNA]</scope>
    <source>
        <strain evidence="2 3">U15</strain>
    </source>
</reference>
<feature type="compositionally biased region" description="Polar residues" evidence="1">
    <location>
        <begin position="32"/>
        <end position="42"/>
    </location>
</feature>
<dbReference type="AlphaFoldDB" id="A0A239KZG6"/>
<feature type="region of interest" description="Disordered" evidence="1">
    <location>
        <begin position="19"/>
        <end position="43"/>
    </location>
</feature>
<evidence type="ECO:0000313" key="3">
    <source>
        <dbReference type="Proteomes" id="UP000198284"/>
    </source>
</evidence>
<evidence type="ECO:0000256" key="1">
    <source>
        <dbReference type="SAM" id="MobiDB-lite"/>
    </source>
</evidence>